<dbReference type="Proteomes" id="UP000237347">
    <property type="component" value="Unassembled WGS sequence"/>
</dbReference>
<gene>
    <name evidence="10" type="primary">RAX3_4</name>
    <name evidence="10" type="ORF">CFP56_036871</name>
</gene>
<accession>A0AAW0LNB9</accession>
<dbReference type="Pfam" id="PF00249">
    <property type="entry name" value="Myb_DNA-binding"/>
    <property type="match status" value="2"/>
</dbReference>
<keyword evidence="7" id="KW-0472">Membrane</keyword>
<dbReference type="PROSITE" id="PS50090">
    <property type="entry name" value="MYB_LIKE"/>
    <property type="match status" value="2"/>
</dbReference>
<comment type="caution">
    <text evidence="10">The sequence shown here is derived from an EMBL/GenBank/DDBJ whole genome shotgun (WGS) entry which is preliminary data.</text>
</comment>
<dbReference type="InterPro" id="IPR009057">
    <property type="entry name" value="Homeodomain-like_sf"/>
</dbReference>
<dbReference type="FunFam" id="1.10.10.60:FF:000015">
    <property type="entry name" value="Transcription factor RAX3"/>
    <property type="match status" value="1"/>
</dbReference>
<dbReference type="AlphaFoldDB" id="A0AAW0LNB9"/>
<feature type="domain" description="Myb-like" evidence="8">
    <location>
        <begin position="9"/>
        <end position="62"/>
    </location>
</feature>
<dbReference type="PROSITE" id="PS51294">
    <property type="entry name" value="HTH_MYB"/>
    <property type="match status" value="2"/>
</dbReference>
<keyword evidence="7" id="KW-0812">Transmembrane</keyword>
<evidence type="ECO:0000256" key="5">
    <source>
        <dbReference type="ARBA" id="ARBA00023163"/>
    </source>
</evidence>
<evidence type="ECO:0000256" key="3">
    <source>
        <dbReference type="ARBA" id="ARBA00023015"/>
    </source>
</evidence>
<feature type="domain" description="HTH myb-type" evidence="9">
    <location>
        <begin position="9"/>
        <end position="66"/>
    </location>
</feature>
<feature type="domain" description="Myb-like" evidence="8">
    <location>
        <begin position="63"/>
        <end position="148"/>
    </location>
</feature>
<evidence type="ECO:0000313" key="11">
    <source>
        <dbReference type="Proteomes" id="UP000237347"/>
    </source>
</evidence>
<dbReference type="PANTHER" id="PTHR48000:SF67">
    <property type="entry name" value="MYB-LIKE DNA-BINDING DOMAIN CONTAINING PROTEIN, EXPRESSED"/>
    <property type="match status" value="1"/>
</dbReference>
<keyword evidence="2" id="KW-0677">Repeat</keyword>
<name>A0AAW0LNB9_QUESU</name>
<dbReference type="EMBL" id="PKMF04000068">
    <property type="protein sequence ID" value="KAK7853173.1"/>
    <property type="molecule type" value="Genomic_DNA"/>
</dbReference>
<dbReference type="GO" id="GO:0003677">
    <property type="term" value="F:DNA binding"/>
    <property type="evidence" value="ECO:0007669"/>
    <property type="project" value="UniProtKB-KW"/>
</dbReference>
<comment type="subcellular location">
    <subcellularLocation>
        <location evidence="1">Nucleus</location>
    </subcellularLocation>
</comment>
<dbReference type="Gene3D" id="1.10.10.60">
    <property type="entry name" value="Homeodomain-like"/>
    <property type="match status" value="2"/>
</dbReference>
<feature type="domain" description="HTH myb-type" evidence="9">
    <location>
        <begin position="124"/>
        <end position="152"/>
    </location>
</feature>
<keyword evidence="4" id="KW-0238">DNA-binding</keyword>
<evidence type="ECO:0000259" key="8">
    <source>
        <dbReference type="PROSITE" id="PS50090"/>
    </source>
</evidence>
<dbReference type="SMART" id="SM00717">
    <property type="entry name" value="SANT"/>
    <property type="match status" value="2"/>
</dbReference>
<dbReference type="SUPFAM" id="SSF46689">
    <property type="entry name" value="Homeodomain-like"/>
    <property type="match status" value="1"/>
</dbReference>
<evidence type="ECO:0000256" key="7">
    <source>
        <dbReference type="SAM" id="Phobius"/>
    </source>
</evidence>
<keyword evidence="7" id="KW-1133">Transmembrane helix</keyword>
<evidence type="ECO:0000259" key="9">
    <source>
        <dbReference type="PROSITE" id="PS51294"/>
    </source>
</evidence>
<evidence type="ECO:0000256" key="2">
    <source>
        <dbReference type="ARBA" id="ARBA00022737"/>
    </source>
</evidence>
<proteinExistence type="predicted"/>
<sequence>MGRAPCCDKANVKKGPWSPEEDATLKGYLQNYGTGGNWMTLPTRAGLRRCGKSCRLRWLNYLRPDIKHGGFTEEEDNTICTLYSQMGSRQVYLPLHISFFFCVCRGILYTALKLLFSYFNMLVRWSFIASQLPGRTDNEVKNHWNTKLKKKLLTINNEESPPNNPTLYGSTPTTSLICVPKAETYSFGISASQSQNPTDVIPRLSTKFNSLSSDPIPLYCPELIDVSEVGASSKNSTCAVSLSQESSCISNSSSIGLVTSVSMAGNVEVQDSKALVDFSFGSPYGLGNSLYLADFTYPEY</sequence>
<evidence type="ECO:0000256" key="6">
    <source>
        <dbReference type="ARBA" id="ARBA00023242"/>
    </source>
</evidence>
<reference evidence="10 11" key="1">
    <citation type="journal article" date="2018" name="Sci. Data">
        <title>The draft genome sequence of cork oak.</title>
        <authorList>
            <person name="Ramos A.M."/>
            <person name="Usie A."/>
            <person name="Barbosa P."/>
            <person name="Barros P.M."/>
            <person name="Capote T."/>
            <person name="Chaves I."/>
            <person name="Simoes F."/>
            <person name="Abreu I."/>
            <person name="Carrasquinho I."/>
            <person name="Faro C."/>
            <person name="Guimaraes J.B."/>
            <person name="Mendonca D."/>
            <person name="Nobrega F."/>
            <person name="Rodrigues L."/>
            <person name="Saibo N.J.M."/>
            <person name="Varela M.C."/>
            <person name="Egas C."/>
            <person name="Matos J."/>
            <person name="Miguel C.M."/>
            <person name="Oliveira M.M."/>
            <person name="Ricardo C.P."/>
            <person name="Goncalves S."/>
        </authorList>
    </citation>
    <scope>NUCLEOTIDE SEQUENCE [LARGE SCALE GENOMIC DNA]</scope>
    <source>
        <strain evidence="11">cv. HL8</strain>
    </source>
</reference>
<keyword evidence="5" id="KW-0804">Transcription</keyword>
<dbReference type="CDD" id="cd00167">
    <property type="entry name" value="SANT"/>
    <property type="match status" value="2"/>
</dbReference>
<keyword evidence="3" id="KW-0805">Transcription regulation</keyword>
<protein>
    <submittedName>
        <fullName evidence="10">Transcription factor rax3</fullName>
    </submittedName>
</protein>
<evidence type="ECO:0000256" key="1">
    <source>
        <dbReference type="ARBA" id="ARBA00004123"/>
    </source>
</evidence>
<dbReference type="GO" id="GO:0005634">
    <property type="term" value="C:nucleus"/>
    <property type="evidence" value="ECO:0007669"/>
    <property type="project" value="UniProtKB-SubCell"/>
</dbReference>
<feature type="transmembrane region" description="Helical" evidence="7">
    <location>
        <begin position="91"/>
        <end position="116"/>
    </location>
</feature>
<dbReference type="InterPro" id="IPR017930">
    <property type="entry name" value="Myb_dom"/>
</dbReference>
<evidence type="ECO:0000256" key="4">
    <source>
        <dbReference type="ARBA" id="ARBA00023125"/>
    </source>
</evidence>
<dbReference type="PANTHER" id="PTHR48000">
    <property type="entry name" value="OS09G0431300 PROTEIN"/>
    <property type="match status" value="1"/>
</dbReference>
<keyword evidence="6" id="KW-0539">Nucleus</keyword>
<evidence type="ECO:0000313" key="10">
    <source>
        <dbReference type="EMBL" id="KAK7853173.1"/>
    </source>
</evidence>
<keyword evidence="11" id="KW-1185">Reference proteome</keyword>
<organism evidence="10 11">
    <name type="scientific">Quercus suber</name>
    <name type="common">Cork oak</name>
    <dbReference type="NCBI Taxonomy" id="58331"/>
    <lineage>
        <taxon>Eukaryota</taxon>
        <taxon>Viridiplantae</taxon>
        <taxon>Streptophyta</taxon>
        <taxon>Embryophyta</taxon>
        <taxon>Tracheophyta</taxon>
        <taxon>Spermatophyta</taxon>
        <taxon>Magnoliopsida</taxon>
        <taxon>eudicotyledons</taxon>
        <taxon>Gunneridae</taxon>
        <taxon>Pentapetalae</taxon>
        <taxon>rosids</taxon>
        <taxon>fabids</taxon>
        <taxon>Fagales</taxon>
        <taxon>Fagaceae</taxon>
        <taxon>Quercus</taxon>
    </lineage>
</organism>
<dbReference type="InterPro" id="IPR001005">
    <property type="entry name" value="SANT/Myb"/>
</dbReference>